<dbReference type="Proteomes" id="UP000193346">
    <property type="component" value="Unassembled WGS sequence"/>
</dbReference>
<evidence type="ECO:0000256" key="3">
    <source>
        <dbReference type="ARBA" id="ARBA00023125"/>
    </source>
</evidence>
<comment type="similarity">
    <text evidence="1">Belongs to the 'phage' integrase family.</text>
</comment>
<comment type="caution">
    <text evidence="8">The sequence shown here is derived from an EMBL/GenBank/DDBJ whole genome shotgun (WGS) entry which is preliminary data.</text>
</comment>
<feature type="domain" description="Tyr recombinase" evidence="6">
    <location>
        <begin position="210"/>
        <end position="390"/>
    </location>
</feature>
<dbReference type="Gene3D" id="1.10.443.10">
    <property type="entry name" value="Intergrase catalytic core"/>
    <property type="match status" value="1"/>
</dbReference>
<sequence length="403" mass="46570">MGKILKNSDILKIKAGEKAIAQGSVQGLQYRPSATTNGHGQWIFRYVNPEDGRRKQISLGVFPDVDVNAAVKLASEYRSKLSQEIDPHKEKKLEKHNQSIPTFHEAAIKLHSILEPKWKNPKHSRQWINTLKQYAFPVIGHCRMNEIKAADIEKVLSPIWNEKQETAVRVRQRIGSIFDWAIASEYCQFNPVPATHYLLAPPTPKKQRVEHFPAMPWKDIPEFIAKHLRNGEHYNVTRYIVEFVILSACRSGEARGMVWEEVDFSNRIWTIPAERMKTKAVHRIPLTDRMLEILSILREFDTQFVFPSPSKQQQLSDMALTSFLRKHSAHSNIKGRVATMHGFRSSFRDWCSENGKDPIQAERALAHTVKNSVEAAYHRTDLLEQRFVLMQDWSNFLGSYHKE</sequence>
<dbReference type="EMBL" id="MTAC01000016">
    <property type="protein sequence ID" value="OSI34389.1"/>
    <property type="molecule type" value="Genomic_DNA"/>
</dbReference>
<evidence type="ECO:0000259" key="6">
    <source>
        <dbReference type="PROSITE" id="PS51898"/>
    </source>
</evidence>
<keyword evidence="2" id="KW-0229">DNA integration</keyword>
<dbReference type="Pfam" id="PF00589">
    <property type="entry name" value="Phage_integrase"/>
    <property type="match status" value="1"/>
</dbReference>
<dbReference type="Pfam" id="PF13356">
    <property type="entry name" value="Arm-DNA-bind_3"/>
    <property type="match status" value="1"/>
</dbReference>
<evidence type="ECO:0008006" key="10">
    <source>
        <dbReference type="Google" id="ProtNLM"/>
    </source>
</evidence>
<dbReference type="PROSITE" id="PS51898">
    <property type="entry name" value="TYR_RECOMBINASE"/>
    <property type="match status" value="1"/>
</dbReference>
<evidence type="ECO:0000256" key="1">
    <source>
        <dbReference type="ARBA" id="ARBA00008857"/>
    </source>
</evidence>
<dbReference type="Gene3D" id="3.30.160.390">
    <property type="entry name" value="Integrase, DNA-binding domain"/>
    <property type="match status" value="1"/>
</dbReference>
<evidence type="ECO:0000256" key="5">
    <source>
        <dbReference type="PROSITE-ProRule" id="PRU01248"/>
    </source>
</evidence>
<dbReference type="SUPFAM" id="SSF56349">
    <property type="entry name" value="DNA breaking-rejoining enzymes"/>
    <property type="match status" value="1"/>
</dbReference>
<accession>A0ABX3WMU4</accession>
<keyword evidence="9" id="KW-1185">Reference proteome</keyword>
<dbReference type="InterPro" id="IPR025166">
    <property type="entry name" value="Integrase_DNA_bind_dom"/>
</dbReference>
<dbReference type="InterPro" id="IPR010998">
    <property type="entry name" value="Integrase_recombinase_N"/>
</dbReference>
<proteinExistence type="inferred from homology"/>
<dbReference type="InterPro" id="IPR050808">
    <property type="entry name" value="Phage_Integrase"/>
</dbReference>
<dbReference type="Gene3D" id="1.10.150.130">
    <property type="match status" value="1"/>
</dbReference>
<feature type="domain" description="Core-binding (CB)" evidence="7">
    <location>
        <begin position="101"/>
        <end position="182"/>
    </location>
</feature>
<dbReference type="InterPro" id="IPR002104">
    <property type="entry name" value="Integrase_catalytic"/>
</dbReference>
<gene>
    <name evidence="8" type="ORF">BV913_07375</name>
</gene>
<dbReference type="PROSITE" id="PS51900">
    <property type="entry name" value="CB"/>
    <property type="match status" value="1"/>
</dbReference>
<name>A0ABX3WMU4_9NEIS</name>
<keyword evidence="3 5" id="KW-0238">DNA-binding</keyword>
<keyword evidence="4" id="KW-0233">DNA recombination</keyword>
<evidence type="ECO:0000256" key="2">
    <source>
        <dbReference type="ARBA" id="ARBA00022908"/>
    </source>
</evidence>
<dbReference type="PANTHER" id="PTHR30629">
    <property type="entry name" value="PROPHAGE INTEGRASE"/>
    <property type="match status" value="1"/>
</dbReference>
<dbReference type="Pfam" id="PF22022">
    <property type="entry name" value="Phage_int_M"/>
    <property type="match status" value="1"/>
</dbReference>
<evidence type="ECO:0000313" key="8">
    <source>
        <dbReference type="EMBL" id="OSI34389.1"/>
    </source>
</evidence>
<reference evidence="8 9" key="1">
    <citation type="submission" date="2017-01" db="EMBL/GenBank/DDBJ databases">
        <authorList>
            <person name="Wolfgang W.J."/>
            <person name="Cole J."/>
            <person name="Wroblewski D."/>
            <person name="Mcginnis J."/>
            <person name="Musser K.A."/>
        </authorList>
    </citation>
    <scope>NUCLEOTIDE SEQUENCE [LARGE SCALE GENOMIC DNA]</scope>
    <source>
        <strain evidence="8 9">93087</strain>
    </source>
</reference>
<protein>
    <recommendedName>
        <fullName evidence="10">Integrase</fullName>
    </recommendedName>
</protein>
<dbReference type="InterPro" id="IPR053876">
    <property type="entry name" value="Phage_int_M"/>
</dbReference>
<dbReference type="CDD" id="cd00801">
    <property type="entry name" value="INT_P4_C"/>
    <property type="match status" value="1"/>
</dbReference>
<evidence type="ECO:0000259" key="7">
    <source>
        <dbReference type="PROSITE" id="PS51900"/>
    </source>
</evidence>
<organism evidence="8 9">
    <name type="scientific">Neisseria dumasiana</name>
    <dbReference type="NCBI Taxonomy" id="1931275"/>
    <lineage>
        <taxon>Bacteria</taxon>
        <taxon>Pseudomonadati</taxon>
        <taxon>Pseudomonadota</taxon>
        <taxon>Betaproteobacteria</taxon>
        <taxon>Neisseriales</taxon>
        <taxon>Neisseriaceae</taxon>
        <taxon>Neisseria</taxon>
    </lineage>
</organism>
<dbReference type="InterPro" id="IPR038488">
    <property type="entry name" value="Integrase_DNA-bd_sf"/>
</dbReference>
<evidence type="ECO:0000256" key="4">
    <source>
        <dbReference type="ARBA" id="ARBA00023172"/>
    </source>
</evidence>
<dbReference type="InterPro" id="IPR011010">
    <property type="entry name" value="DNA_brk_join_enz"/>
</dbReference>
<evidence type="ECO:0000313" key="9">
    <source>
        <dbReference type="Proteomes" id="UP000193346"/>
    </source>
</evidence>
<dbReference type="InterPro" id="IPR013762">
    <property type="entry name" value="Integrase-like_cat_sf"/>
</dbReference>
<dbReference type="InterPro" id="IPR044068">
    <property type="entry name" value="CB"/>
</dbReference>
<dbReference type="PANTHER" id="PTHR30629:SF2">
    <property type="entry name" value="PROPHAGE INTEGRASE INTS-RELATED"/>
    <property type="match status" value="1"/>
</dbReference>